<dbReference type="AlphaFoldDB" id="A0A443QV46"/>
<protein>
    <submittedName>
        <fullName evidence="1">Uncharacterized protein</fullName>
    </submittedName>
</protein>
<dbReference type="SUPFAM" id="SSF55895">
    <property type="entry name" value="Ribonuclease Rh-like"/>
    <property type="match status" value="1"/>
</dbReference>
<reference evidence="1 2" key="1">
    <citation type="journal article" date="2018" name="Gigascience">
        <title>Genomes of trombidid mites reveal novel predicted allergens and laterally-transferred genes associated with secondary metabolism.</title>
        <authorList>
            <person name="Dong X."/>
            <person name="Chaisiri K."/>
            <person name="Xia D."/>
            <person name="Armstrong S.D."/>
            <person name="Fang Y."/>
            <person name="Donnelly M.J."/>
            <person name="Kadowaki T."/>
            <person name="McGarry J.W."/>
            <person name="Darby A.C."/>
            <person name="Makepeace B.L."/>
        </authorList>
    </citation>
    <scope>NUCLEOTIDE SEQUENCE [LARGE SCALE GENOMIC DNA]</scope>
    <source>
        <strain evidence="1">UoL-UT</strain>
    </source>
</reference>
<dbReference type="VEuPathDB" id="VectorBase:LDEU014165"/>
<evidence type="ECO:0000313" key="2">
    <source>
        <dbReference type="Proteomes" id="UP000288716"/>
    </source>
</evidence>
<dbReference type="EMBL" id="NCKV01051709">
    <property type="protein sequence ID" value="RWS06879.1"/>
    <property type="molecule type" value="Genomic_DNA"/>
</dbReference>
<dbReference type="Proteomes" id="UP000288716">
    <property type="component" value="Unassembled WGS sequence"/>
</dbReference>
<keyword evidence="2" id="KW-1185">Reference proteome</keyword>
<dbReference type="GO" id="GO:0003723">
    <property type="term" value="F:RNA binding"/>
    <property type="evidence" value="ECO:0007669"/>
    <property type="project" value="InterPro"/>
</dbReference>
<gene>
    <name evidence="1" type="ORF">B4U80_14738</name>
</gene>
<proteinExistence type="predicted"/>
<dbReference type="InterPro" id="IPR036430">
    <property type="entry name" value="RNase_T2-like_sf"/>
</dbReference>
<name>A0A443QV46_9ACAR</name>
<accession>A0A443QV46</accession>
<sequence>MADMKLIQTFYDYFILGIELYREISADKWFEDLNMHVTKKEIIDRIKSYNKGTSKKVIISCQHDMFHSIRVCFSKDTLEWISCSDTEIPEVGTAHTDVRSCGEEIQL</sequence>
<comment type="caution">
    <text evidence="1">The sequence shown here is derived from an EMBL/GenBank/DDBJ whole genome shotgun (WGS) entry which is preliminary data.</text>
</comment>
<dbReference type="GO" id="GO:0033897">
    <property type="term" value="F:ribonuclease T2 activity"/>
    <property type="evidence" value="ECO:0007669"/>
    <property type="project" value="InterPro"/>
</dbReference>
<organism evidence="1 2">
    <name type="scientific">Leptotrombidium deliense</name>
    <dbReference type="NCBI Taxonomy" id="299467"/>
    <lineage>
        <taxon>Eukaryota</taxon>
        <taxon>Metazoa</taxon>
        <taxon>Ecdysozoa</taxon>
        <taxon>Arthropoda</taxon>
        <taxon>Chelicerata</taxon>
        <taxon>Arachnida</taxon>
        <taxon>Acari</taxon>
        <taxon>Acariformes</taxon>
        <taxon>Trombidiformes</taxon>
        <taxon>Prostigmata</taxon>
        <taxon>Anystina</taxon>
        <taxon>Parasitengona</taxon>
        <taxon>Trombiculoidea</taxon>
        <taxon>Trombiculidae</taxon>
        <taxon>Leptotrombidium</taxon>
    </lineage>
</organism>
<evidence type="ECO:0000313" key="1">
    <source>
        <dbReference type="EMBL" id="RWS06879.1"/>
    </source>
</evidence>
<dbReference type="Gene3D" id="3.90.730.10">
    <property type="entry name" value="Ribonuclease T2-like"/>
    <property type="match status" value="1"/>
</dbReference>